<feature type="chain" id="PRO_5038645437" description="PepSY domain-containing protein" evidence="1">
    <location>
        <begin position="22"/>
        <end position="182"/>
    </location>
</feature>
<dbReference type="InterPro" id="IPR025711">
    <property type="entry name" value="PepSY"/>
</dbReference>
<dbReference type="RefSeq" id="WP_188387412.1">
    <property type="nucleotide sequence ID" value="NZ_BMFK01000001.1"/>
</dbReference>
<accession>A0A917AN01</accession>
<dbReference type="Pfam" id="PF03413">
    <property type="entry name" value="PepSY"/>
    <property type="match status" value="2"/>
</dbReference>
<dbReference type="AlphaFoldDB" id="A0A917AN01"/>
<feature type="signal peptide" evidence="1">
    <location>
        <begin position="1"/>
        <end position="21"/>
    </location>
</feature>
<protein>
    <recommendedName>
        <fullName evidence="2">PepSY domain-containing protein</fullName>
    </recommendedName>
</protein>
<evidence type="ECO:0000313" key="4">
    <source>
        <dbReference type="Proteomes" id="UP000605259"/>
    </source>
</evidence>
<evidence type="ECO:0000256" key="1">
    <source>
        <dbReference type="SAM" id="SignalP"/>
    </source>
</evidence>
<dbReference type="Gene3D" id="3.10.450.40">
    <property type="match status" value="2"/>
</dbReference>
<reference evidence="3" key="1">
    <citation type="journal article" date="2014" name="Int. J. Syst. Evol. Microbiol.">
        <title>Complete genome sequence of Corynebacterium casei LMG S-19264T (=DSM 44701T), isolated from a smear-ripened cheese.</title>
        <authorList>
            <consortium name="US DOE Joint Genome Institute (JGI-PGF)"/>
            <person name="Walter F."/>
            <person name="Albersmeier A."/>
            <person name="Kalinowski J."/>
            <person name="Ruckert C."/>
        </authorList>
    </citation>
    <scope>NUCLEOTIDE SEQUENCE</scope>
    <source>
        <strain evidence="3">CGMCC 1.12698</strain>
    </source>
</reference>
<dbReference type="PROSITE" id="PS51257">
    <property type="entry name" value="PROKAR_LIPOPROTEIN"/>
    <property type="match status" value="1"/>
</dbReference>
<evidence type="ECO:0000259" key="2">
    <source>
        <dbReference type="Pfam" id="PF03413"/>
    </source>
</evidence>
<dbReference type="Proteomes" id="UP000605259">
    <property type="component" value="Unassembled WGS sequence"/>
</dbReference>
<proteinExistence type="predicted"/>
<keyword evidence="1" id="KW-0732">Signal</keyword>
<feature type="domain" description="PepSY" evidence="2">
    <location>
        <begin position="51"/>
        <end position="103"/>
    </location>
</feature>
<feature type="domain" description="PepSY" evidence="2">
    <location>
        <begin position="122"/>
        <end position="177"/>
    </location>
</feature>
<reference evidence="3" key="2">
    <citation type="submission" date="2020-09" db="EMBL/GenBank/DDBJ databases">
        <authorList>
            <person name="Sun Q."/>
            <person name="Zhou Y."/>
        </authorList>
    </citation>
    <scope>NUCLEOTIDE SEQUENCE</scope>
    <source>
        <strain evidence="3">CGMCC 1.12698</strain>
    </source>
</reference>
<keyword evidence="4" id="KW-1185">Reference proteome</keyword>
<evidence type="ECO:0000313" key="3">
    <source>
        <dbReference type="EMBL" id="GGE62658.1"/>
    </source>
</evidence>
<comment type="caution">
    <text evidence="3">The sequence shown here is derived from an EMBL/GenBank/DDBJ whole genome shotgun (WGS) entry which is preliminary data.</text>
</comment>
<dbReference type="EMBL" id="BMFK01000001">
    <property type="protein sequence ID" value="GGE62658.1"/>
    <property type="molecule type" value="Genomic_DNA"/>
</dbReference>
<sequence>MQKKKYRMFFLITCCSIFIWSGCQDNQSINNSTKPLEAEGNTAVNETVKMMTKEEIVKEIEEKYKGKVTDIEVETTSTYEVDLIVGSEKRKLIVNGSTGKVMSDKTDGQVVTPQVPPKALTITKEKTEEIALQQSGGGYVLKTELDLDNNMNTYEVKVVKGNIKYEYEIDTTTGNIVQSKQE</sequence>
<organism evidence="3 4">
    <name type="scientific">Priestia taiwanensis</name>
    <dbReference type="NCBI Taxonomy" id="1347902"/>
    <lineage>
        <taxon>Bacteria</taxon>
        <taxon>Bacillati</taxon>
        <taxon>Bacillota</taxon>
        <taxon>Bacilli</taxon>
        <taxon>Bacillales</taxon>
        <taxon>Bacillaceae</taxon>
        <taxon>Priestia</taxon>
    </lineage>
</organism>
<name>A0A917AN01_9BACI</name>
<gene>
    <name evidence="3" type="ORF">GCM10007140_11170</name>
</gene>